<evidence type="ECO:0008006" key="3">
    <source>
        <dbReference type="Google" id="ProtNLM"/>
    </source>
</evidence>
<accession>A0ABW9IS59</accession>
<gene>
    <name evidence="1" type="ORF">ACKI1S_27920</name>
</gene>
<keyword evidence="2" id="KW-1185">Reference proteome</keyword>
<dbReference type="RefSeq" id="WP_409097723.1">
    <property type="nucleotide sequence ID" value="NZ_JBJVNE010000014.1"/>
</dbReference>
<dbReference type="Proteomes" id="UP001631993">
    <property type="component" value="Unassembled WGS sequence"/>
</dbReference>
<name>A0ABW9IS59_STRGJ</name>
<evidence type="ECO:0000313" key="2">
    <source>
        <dbReference type="Proteomes" id="UP001631993"/>
    </source>
</evidence>
<reference evidence="1 2" key="1">
    <citation type="submission" date="2024-12" db="EMBL/GenBank/DDBJ databases">
        <title>Forecasting of Potato common scab and diversities of Pathogenic streptomyces spp. in china.</title>
        <authorList>
            <person name="Handique U."/>
            <person name="Wu J."/>
        </authorList>
    </citation>
    <scope>NUCLEOTIDE SEQUENCE [LARGE SCALE GENOMIC DNA]</scope>
    <source>
        <strain evidence="1 2">ZRIMU1585</strain>
    </source>
</reference>
<evidence type="ECO:0000313" key="1">
    <source>
        <dbReference type="EMBL" id="MFM9649963.1"/>
    </source>
</evidence>
<organism evidence="1 2">
    <name type="scientific">Streptomyces galilaeus</name>
    <dbReference type="NCBI Taxonomy" id="33899"/>
    <lineage>
        <taxon>Bacteria</taxon>
        <taxon>Bacillati</taxon>
        <taxon>Actinomycetota</taxon>
        <taxon>Actinomycetes</taxon>
        <taxon>Kitasatosporales</taxon>
        <taxon>Streptomycetaceae</taxon>
        <taxon>Streptomyces</taxon>
    </lineage>
</organism>
<dbReference type="EMBL" id="JBJVNE010000014">
    <property type="protein sequence ID" value="MFM9649963.1"/>
    <property type="molecule type" value="Genomic_DNA"/>
</dbReference>
<sequence length="58" mass="6141">MDRLKLAAGKARLALDWARANKRKTLYLTAVAAGLAAHYVPGLPRDTIVNAVALLIGA</sequence>
<protein>
    <recommendedName>
        <fullName evidence="3">Holin</fullName>
    </recommendedName>
</protein>
<comment type="caution">
    <text evidence="1">The sequence shown here is derived from an EMBL/GenBank/DDBJ whole genome shotgun (WGS) entry which is preliminary data.</text>
</comment>
<proteinExistence type="predicted"/>